<dbReference type="SUPFAM" id="SSF52540">
    <property type="entry name" value="P-loop containing nucleoside triphosphate hydrolases"/>
    <property type="match status" value="1"/>
</dbReference>
<evidence type="ECO:0000256" key="9">
    <source>
        <dbReference type="ARBA" id="ARBA00022805"/>
    </source>
</evidence>
<comment type="cofactor">
    <cofactor evidence="1">
        <name>Mg(2+)</name>
        <dbReference type="ChEBI" id="CHEBI:18420"/>
    </cofactor>
</comment>
<evidence type="ECO:0000256" key="2">
    <source>
        <dbReference type="ARBA" id="ARBA00004167"/>
    </source>
</evidence>
<dbReference type="GO" id="GO:0015031">
    <property type="term" value="P:protein transport"/>
    <property type="evidence" value="ECO:0007669"/>
    <property type="project" value="UniProtKB-KW"/>
</dbReference>
<gene>
    <name evidence="17" type="ORF">BD410DRAFT_845946</name>
</gene>
<keyword evidence="10" id="KW-0460">Magnesium</keyword>
<reference evidence="17 18" key="1">
    <citation type="submission" date="2018-06" db="EMBL/GenBank/DDBJ databases">
        <title>A transcriptomic atlas of mushroom development highlights an independent origin of complex multicellularity.</title>
        <authorList>
            <consortium name="DOE Joint Genome Institute"/>
            <person name="Krizsan K."/>
            <person name="Almasi E."/>
            <person name="Merenyi Z."/>
            <person name="Sahu N."/>
            <person name="Viragh M."/>
            <person name="Koszo T."/>
            <person name="Mondo S."/>
            <person name="Kiss B."/>
            <person name="Balint B."/>
            <person name="Kues U."/>
            <person name="Barry K."/>
            <person name="Hegedus J.C."/>
            <person name="Henrissat B."/>
            <person name="Johnson J."/>
            <person name="Lipzen A."/>
            <person name="Ohm R."/>
            <person name="Nagy I."/>
            <person name="Pangilinan J."/>
            <person name="Yan J."/>
            <person name="Xiong Y."/>
            <person name="Grigoriev I.V."/>
            <person name="Hibbett D.S."/>
            <person name="Nagy L.G."/>
        </authorList>
    </citation>
    <scope>NUCLEOTIDE SEQUENCE [LARGE SCALE GENOMIC DNA]</scope>
    <source>
        <strain evidence="17 18">SZMC22713</strain>
    </source>
</reference>
<evidence type="ECO:0000256" key="7">
    <source>
        <dbReference type="ARBA" id="ARBA00022723"/>
    </source>
</evidence>
<dbReference type="PANTHER" id="PTHR10903:SF135">
    <property type="entry name" value="TRANSLOCASE OF CHLOROPLAST 120, CHLOROPLASTIC-RELATED"/>
    <property type="match status" value="1"/>
</dbReference>
<name>A0A4Y7PHP7_9AGAM</name>
<evidence type="ECO:0000256" key="10">
    <source>
        <dbReference type="ARBA" id="ARBA00022842"/>
    </source>
</evidence>
<keyword evidence="4" id="KW-0150">Chloroplast</keyword>
<keyword evidence="7" id="KW-0479">Metal-binding</keyword>
<keyword evidence="11" id="KW-0653">Protein transport</keyword>
<keyword evidence="8 17" id="KW-0378">Hydrolase</keyword>
<evidence type="ECO:0000259" key="16">
    <source>
        <dbReference type="Pfam" id="PF01926"/>
    </source>
</evidence>
<dbReference type="GO" id="GO:0005525">
    <property type="term" value="F:GTP binding"/>
    <property type="evidence" value="ECO:0007669"/>
    <property type="project" value="InterPro"/>
</dbReference>
<keyword evidence="12" id="KW-1133">Transmembrane helix</keyword>
<proteinExistence type="predicted"/>
<dbReference type="Proteomes" id="UP000294933">
    <property type="component" value="Unassembled WGS sequence"/>
</dbReference>
<evidence type="ECO:0000256" key="11">
    <source>
        <dbReference type="ARBA" id="ARBA00022927"/>
    </source>
</evidence>
<keyword evidence="5" id="KW-0934">Plastid</keyword>
<dbReference type="InterPro" id="IPR045058">
    <property type="entry name" value="GIMA/IAN/Toc"/>
</dbReference>
<keyword evidence="18" id="KW-1185">Reference proteome</keyword>
<dbReference type="EMBL" id="ML170329">
    <property type="protein sequence ID" value="TDL14538.1"/>
    <property type="molecule type" value="Genomic_DNA"/>
</dbReference>
<keyword evidence="15" id="KW-0175">Coiled coil</keyword>
<dbReference type="GO" id="GO:0016020">
    <property type="term" value="C:membrane"/>
    <property type="evidence" value="ECO:0007669"/>
    <property type="project" value="UniProtKB-SubCell"/>
</dbReference>
<evidence type="ECO:0000256" key="13">
    <source>
        <dbReference type="ARBA" id="ARBA00023136"/>
    </source>
</evidence>
<dbReference type="PANTHER" id="PTHR10903">
    <property type="entry name" value="GTPASE, IMAP FAMILY MEMBER-RELATED"/>
    <property type="match status" value="1"/>
</dbReference>
<evidence type="ECO:0000256" key="8">
    <source>
        <dbReference type="ARBA" id="ARBA00022801"/>
    </source>
</evidence>
<dbReference type="STRING" id="50990.A0A4Y7PHP7"/>
<keyword evidence="9" id="KW-1002">Plastid outer membrane</keyword>
<dbReference type="InterPro" id="IPR006073">
    <property type="entry name" value="GTP-bd"/>
</dbReference>
<feature type="domain" description="G" evidence="16">
    <location>
        <begin position="13"/>
        <end position="76"/>
    </location>
</feature>
<evidence type="ECO:0000256" key="15">
    <source>
        <dbReference type="SAM" id="Coils"/>
    </source>
</evidence>
<organism evidence="17 18">
    <name type="scientific">Rickenella mellea</name>
    <dbReference type="NCBI Taxonomy" id="50990"/>
    <lineage>
        <taxon>Eukaryota</taxon>
        <taxon>Fungi</taxon>
        <taxon>Dikarya</taxon>
        <taxon>Basidiomycota</taxon>
        <taxon>Agaricomycotina</taxon>
        <taxon>Agaricomycetes</taxon>
        <taxon>Hymenochaetales</taxon>
        <taxon>Rickenellaceae</taxon>
        <taxon>Rickenella</taxon>
    </lineage>
</organism>
<evidence type="ECO:0000313" key="17">
    <source>
        <dbReference type="EMBL" id="TDL14538.1"/>
    </source>
</evidence>
<dbReference type="OrthoDB" id="8954335at2759"/>
<evidence type="ECO:0000256" key="14">
    <source>
        <dbReference type="ARBA" id="ARBA00024013"/>
    </source>
</evidence>
<evidence type="ECO:0000256" key="12">
    <source>
        <dbReference type="ARBA" id="ARBA00022989"/>
    </source>
</evidence>
<accession>A0A4Y7PHP7</accession>
<feature type="coiled-coil region" evidence="15">
    <location>
        <begin position="227"/>
        <end position="284"/>
    </location>
</feature>
<dbReference type="Pfam" id="PF01926">
    <property type="entry name" value="MMR_HSR1"/>
    <property type="match status" value="1"/>
</dbReference>
<dbReference type="VEuPathDB" id="FungiDB:BD410DRAFT_845946"/>
<keyword evidence="3" id="KW-0813">Transport</keyword>
<dbReference type="InterPro" id="IPR027417">
    <property type="entry name" value="P-loop_NTPase"/>
</dbReference>
<dbReference type="GO" id="GO:0016787">
    <property type="term" value="F:hydrolase activity"/>
    <property type="evidence" value="ECO:0007669"/>
    <property type="project" value="UniProtKB-KW"/>
</dbReference>
<keyword evidence="6" id="KW-0812">Transmembrane</keyword>
<comment type="subcellular location">
    <subcellularLocation>
        <location evidence="2">Membrane</location>
        <topology evidence="2">Single-pass membrane protein</topology>
    </subcellularLocation>
    <subcellularLocation>
        <location evidence="14">Plastid</location>
        <location evidence="14">Chloroplast outer membrane</location>
    </subcellularLocation>
</comment>
<evidence type="ECO:0000313" key="18">
    <source>
        <dbReference type="Proteomes" id="UP000294933"/>
    </source>
</evidence>
<evidence type="ECO:0000256" key="5">
    <source>
        <dbReference type="ARBA" id="ARBA00022640"/>
    </source>
</evidence>
<evidence type="ECO:0000256" key="1">
    <source>
        <dbReference type="ARBA" id="ARBA00001946"/>
    </source>
</evidence>
<evidence type="ECO:0000256" key="3">
    <source>
        <dbReference type="ARBA" id="ARBA00022448"/>
    </source>
</evidence>
<protein>
    <submittedName>
        <fullName evidence="17">P-loop containing nucleoside triphosphate hydrolase protein</fullName>
    </submittedName>
</protein>
<keyword evidence="13" id="KW-0472">Membrane</keyword>
<sequence>MATHSDTETPAIIAVMGSTGVGKSTFINTVTRNHTLPVSRALNSCTKEVQEVRLKWGDEQRPLLLVDTPGFGDSSMSDTDVLRIIAKYLVKSHMAGTKLTGVIYMHSIIDRKVEGSTRRIFRMFQELCGSRNLNQVVIATTWWDKVDAPLAVEREGQLCSDKTLFKPMLDLGATMVRHEMRHDHGFSSAQNILHYLLQYKTMDLKIQKQLVNEKRSLPVTNAGEVINHDLMQNARQCIDRLEAVQEELNSTKDGAMRRFLLEERKELQAEKKVIGKQIKNLSKSLNERSFFSRLLGL</sequence>
<evidence type="ECO:0000256" key="4">
    <source>
        <dbReference type="ARBA" id="ARBA00022528"/>
    </source>
</evidence>
<dbReference type="AlphaFoldDB" id="A0A4Y7PHP7"/>
<dbReference type="GO" id="GO:0046872">
    <property type="term" value="F:metal ion binding"/>
    <property type="evidence" value="ECO:0007669"/>
    <property type="project" value="UniProtKB-KW"/>
</dbReference>
<dbReference type="Gene3D" id="3.40.50.300">
    <property type="entry name" value="P-loop containing nucleotide triphosphate hydrolases"/>
    <property type="match status" value="1"/>
</dbReference>
<evidence type="ECO:0000256" key="6">
    <source>
        <dbReference type="ARBA" id="ARBA00022692"/>
    </source>
</evidence>
<dbReference type="CDD" id="cd00882">
    <property type="entry name" value="Ras_like_GTPase"/>
    <property type="match status" value="1"/>
</dbReference>